<accession>A0A1A6A7I2</accession>
<name>A0A1A6A7I2_9TREE</name>
<feature type="compositionally biased region" description="Polar residues" evidence="2">
    <location>
        <begin position="656"/>
        <end position="667"/>
    </location>
</feature>
<feature type="compositionally biased region" description="Polar residues" evidence="2">
    <location>
        <begin position="1202"/>
        <end position="1218"/>
    </location>
</feature>
<feature type="region of interest" description="Disordered" evidence="2">
    <location>
        <begin position="164"/>
        <end position="233"/>
    </location>
</feature>
<feature type="region of interest" description="Disordered" evidence="2">
    <location>
        <begin position="859"/>
        <end position="934"/>
    </location>
</feature>
<feature type="region of interest" description="Disordered" evidence="2">
    <location>
        <begin position="1374"/>
        <end position="1420"/>
    </location>
</feature>
<feature type="compositionally biased region" description="Polar residues" evidence="2">
    <location>
        <begin position="990"/>
        <end position="1019"/>
    </location>
</feature>
<feature type="region of interest" description="Disordered" evidence="2">
    <location>
        <begin position="947"/>
        <end position="1162"/>
    </location>
</feature>
<feature type="region of interest" description="Disordered" evidence="2">
    <location>
        <begin position="643"/>
        <end position="667"/>
    </location>
</feature>
<feature type="compositionally biased region" description="Low complexity" evidence="2">
    <location>
        <begin position="588"/>
        <end position="621"/>
    </location>
</feature>
<feature type="region of interest" description="Disordered" evidence="2">
    <location>
        <begin position="1"/>
        <end position="23"/>
    </location>
</feature>
<feature type="region of interest" description="Disordered" evidence="2">
    <location>
        <begin position="585"/>
        <end position="621"/>
    </location>
</feature>
<feature type="region of interest" description="Disordered" evidence="2">
    <location>
        <begin position="1283"/>
        <end position="1362"/>
    </location>
</feature>
<dbReference type="OrthoDB" id="2589068at2759"/>
<keyword evidence="1" id="KW-0175">Coiled coil</keyword>
<feature type="compositionally biased region" description="Basic and acidic residues" evidence="2">
    <location>
        <begin position="1561"/>
        <end position="1570"/>
    </location>
</feature>
<feature type="coiled-coil region" evidence="1">
    <location>
        <begin position="358"/>
        <end position="444"/>
    </location>
</feature>
<feature type="compositionally biased region" description="Low complexity" evidence="2">
    <location>
        <begin position="541"/>
        <end position="569"/>
    </location>
</feature>
<feature type="compositionally biased region" description="Gly residues" evidence="2">
    <location>
        <begin position="1508"/>
        <end position="1524"/>
    </location>
</feature>
<evidence type="ECO:0000313" key="3">
    <source>
        <dbReference type="EMBL" id="OBR86015.1"/>
    </source>
</evidence>
<feature type="compositionally biased region" description="Low complexity" evidence="2">
    <location>
        <begin position="1221"/>
        <end position="1237"/>
    </location>
</feature>
<feature type="compositionally biased region" description="Polar residues" evidence="2">
    <location>
        <begin position="918"/>
        <end position="934"/>
    </location>
</feature>
<evidence type="ECO:0000256" key="1">
    <source>
        <dbReference type="SAM" id="Coils"/>
    </source>
</evidence>
<organism evidence="3">
    <name type="scientific">Kwoniella dejecticola CBS 10117</name>
    <dbReference type="NCBI Taxonomy" id="1296121"/>
    <lineage>
        <taxon>Eukaryota</taxon>
        <taxon>Fungi</taxon>
        <taxon>Dikarya</taxon>
        <taxon>Basidiomycota</taxon>
        <taxon>Agaricomycotina</taxon>
        <taxon>Tremellomycetes</taxon>
        <taxon>Tremellales</taxon>
        <taxon>Cryptococcaceae</taxon>
        <taxon>Kwoniella</taxon>
    </lineage>
</organism>
<feature type="region of interest" description="Disordered" evidence="2">
    <location>
        <begin position="268"/>
        <end position="292"/>
    </location>
</feature>
<feature type="compositionally biased region" description="Polar residues" evidence="2">
    <location>
        <begin position="1538"/>
        <end position="1548"/>
    </location>
</feature>
<dbReference type="STRING" id="1296121.A0A1A6A7I2"/>
<dbReference type="EMBL" id="KI894030">
    <property type="protein sequence ID" value="OBR86015.1"/>
    <property type="molecule type" value="Genomic_DNA"/>
</dbReference>
<dbReference type="VEuPathDB" id="FungiDB:I303_03732"/>
<feature type="region of interest" description="Disordered" evidence="2">
    <location>
        <begin position="537"/>
        <end position="569"/>
    </location>
</feature>
<protein>
    <submittedName>
        <fullName evidence="3">Uncharacterized protein</fullName>
    </submittedName>
</protein>
<proteinExistence type="predicted"/>
<feature type="compositionally biased region" description="Pro residues" evidence="2">
    <location>
        <begin position="1054"/>
        <end position="1069"/>
    </location>
</feature>
<reference evidence="3" key="1">
    <citation type="submission" date="2013-07" db="EMBL/GenBank/DDBJ databases">
        <title>The Genome Sequence of Cryptococcus dejecticola CBS10117.</title>
        <authorList>
            <consortium name="The Broad Institute Genome Sequencing Platform"/>
            <person name="Cuomo C."/>
            <person name="Litvintseva A."/>
            <person name="Chen Y."/>
            <person name="Heitman J."/>
            <person name="Sun S."/>
            <person name="Springer D."/>
            <person name="Dromer F."/>
            <person name="Young S.K."/>
            <person name="Zeng Q."/>
            <person name="Gargeya S."/>
            <person name="Fitzgerald M."/>
            <person name="Abouelleil A."/>
            <person name="Alvarado L."/>
            <person name="Berlin A.M."/>
            <person name="Chapman S.B."/>
            <person name="Dewar J."/>
            <person name="Goldberg J."/>
            <person name="Griggs A."/>
            <person name="Gujja S."/>
            <person name="Hansen M."/>
            <person name="Howarth C."/>
            <person name="Imamovic A."/>
            <person name="Larimer J."/>
            <person name="McCowan C."/>
            <person name="Murphy C."/>
            <person name="Pearson M."/>
            <person name="Priest M."/>
            <person name="Roberts A."/>
            <person name="Saif S."/>
            <person name="Shea T."/>
            <person name="Sykes S."/>
            <person name="Wortman J."/>
            <person name="Nusbaum C."/>
            <person name="Birren B."/>
        </authorList>
    </citation>
    <scope>NUCLEOTIDE SEQUENCE [LARGE SCALE GENOMIC DNA]</scope>
    <source>
        <strain evidence="3">CBS 10117</strain>
    </source>
</reference>
<gene>
    <name evidence="3" type="ORF">I303_03732</name>
</gene>
<feature type="region of interest" description="Disordered" evidence="2">
    <location>
        <begin position="776"/>
        <end position="842"/>
    </location>
</feature>
<feature type="compositionally biased region" description="Polar residues" evidence="2">
    <location>
        <begin position="201"/>
        <end position="233"/>
    </location>
</feature>
<sequence length="1570" mass="170418">MVPISRPETGLNIPNHPEQYPSHQHQDLLDYFNREVDQNNRFIYPNPTITITETSNNNSNSDSNSLASIGARDNNLLGEIEDFLSPKTHPFAKIPISTKRTKMQNADPTNEFMYQIPMGMGTGMGSFNNKSMSEGGFGIEGSERASKPLDLKALNERLQTLGLGGPSIDSLNTSIPRQPPPTTTTLNIASAPLPPPPHQADPSNTQPNFNPISPNLQHRQSPQSQLGSGFQTNHLLSPNSAFQHPIQAFSSVTELAPGDSISMYRPARAPSTAARSQRRGGTNVDPGEGGQPIVPNPEEAYENAPGDGASVWSQDDITARTPHTGAGGFEDEMTIGPTSVWTRGDMGRDMYDHRDRLLRQESNRNQEHMQELQRQIHEAQSLATTATKLEAAEKQLRELQARLIAEQVARTQIEQEAGIKEEEMKNYQNEWASAVRALRRARDEGKNSDEEKRRIQRCFEEARDKLWKYHEALRVREARAQGKEEGKAEAWQEAERWMGNSPPIPGVDPVQNVPGAVLHQTPMMQAQTPMFLQSPTNQYFQQQAQQPQQQQPQQQWQQPQPMSPGAQAQMQSIAQMMEYFAQNPGTFPQFQHQQPGQQQITPPQQGQQPQPQYAAQPAGQMQMPQPVQQSTTGVVMQPMPAMQTPGQSVAPIPHQTPGQTAPTSLPQQTGAASQYMNAPAGQSLMPQHTGQPSTAPLMPQHTGQPMMPQHTGMATAKQPTPPQMAPMTQSMMVPVMVPIAQTAPSVVPQTVPVSVSQLPPNPPQQTHSTVPAYTQPTVPPQPPTISQRTPRAPTTAIHTTPGRSQAPLSNRAQATRLPPVNRTGVSAVPQVPQPESVAQPHAAESYLERVEHDPSLKRMMGGARSKTIHSSAVPPTEYSKAPTHAPARSTFDDGASNVDKPLPSPFPPSQVLGRSHTQRAPSTVRPNQSLNNSQKMNRRLSLSEGLHNSHAMRQSQIPDGDRYPAFPIKTHSRNTSYGSVDPAGIGLPSDVSNVQSPNSQYGGRSANRTPARSGRNSARSRVAGALRNDMDLESELPGIQEDEEEHLHEHPHAQGPPPMSSHNGMPPPHMMRQAPSQNGRAPRPPPSMPNMRHRPMAIRPLAGPNKTFSEPHPAQAERSHGQGHKPRHSFSSLFHHRDPAAARSEHLPEPESTYHPPKTHDIYVPPQLAPVAVSGGVEDVQGPRTSALGLSGVGSDSGRMQAPTSSHSRSNHPTSAYFPNSPRTPQAQTQAQSQPIQPVSAPIAHSPARTEITHLTKGGRQPINLDTPPRPGTTRQTVIITEKTDPRPDEIPLPNPRSTAPTAYSGFSPEYAQAQVQDPREIPLPPTKTHEPTEYAPMGEGNSVSLHPNGPRSKAPSAYTGVGGKQPFQFPLPPSKSTAPTAYTAIPGNDNGNMSKGSETKTPRGIPLPPSRSIAPTAYTTSPPAAEFAGPATHVPSIPPQVRSIDFANVPLPRGGGTMYDMRTVVDSEPDIDEPRGAPRSTQTHRTPPSKVPSTRKSYRKPVPTNGNGNGHGNGHGNGGGSGGVDPRMYPLPASRAPTRTNRASTYAASVAPIEEVTEPESGRENTIRR</sequence>
<feature type="compositionally biased region" description="Basic and acidic residues" evidence="2">
    <location>
        <begin position="1135"/>
        <end position="1149"/>
    </location>
</feature>
<feature type="compositionally biased region" description="Polar residues" evidence="2">
    <location>
        <begin position="796"/>
        <end position="813"/>
    </location>
</feature>
<feature type="compositionally biased region" description="Polar residues" evidence="2">
    <location>
        <begin position="1480"/>
        <end position="1496"/>
    </location>
</feature>
<evidence type="ECO:0000256" key="2">
    <source>
        <dbReference type="SAM" id="MobiDB-lite"/>
    </source>
</evidence>
<feature type="region of interest" description="Disordered" evidence="2">
    <location>
        <begin position="1177"/>
        <end position="1237"/>
    </location>
</feature>
<feature type="region of interest" description="Disordered" evidence="2">
    <location>
        <begin position="1462"/>
        <end position="1570"/>
    </location>
</feature>